<name>A0A1H1X890_9BRAD</name>
<dbReference type="RefSeq" id="WP_146688643.1">
    <property type="nucleotide sequence ID" value="NZ_LT629750.1"/>
</dbReference>
<evidence type="ECO:0000256" key="2">
    <source>
        <dbReference type="ARBA" id="ARBA00022573"/>
    </source>
</evidence>
<dbReference type="SUPFAM" id="SSF53790">
    <property type="entry name" value="Tetrapyrrole methylase"/>
    <property type="match status" value="1"/>
</dbReference>
<feature type="domain" description="Tetrapyrrole methylase" evidence="6">
    <location>
        <begin position="5"/>
        <end position="213"/>
    </location>
</feature>
<organism evidence="7 8">
    <name type="scientific">Bradyrhizobium canariense</name>
    <dbReference type="NCBI Taxonomy" id="255045"/>
    <lineage>
        <taxon>Bacteria</taxon>
        <taxon>Pseudomonadati</taxon>
        <taxon>Pseudomonadota</taxon>
        <taxon>Alphaproteobacteria</taxon>
        <taxon>Hyphomicrobiales</taxon>
        <taxon>Nitrobacteraceae</taxon>
        <taxon>Bradyrhizobium</taxon>
    </lineage>
</organism>
<evidence type="ECO:0000313" key="8">
    <source>
        <dbReference type="Proteomes" id="UP000243904"/>
    </source>
</evidence>
<keyword evidence="3 7" id="KW-0489">Methyltransferase</keyword>
<dbReference type="InterPro" id="IPR014776">
    <property type="entry name" value="4pyrrole_Mease_sub2"/>
</dbReference>
<sequence>MIGWLAIAGLGPGAAQLVTPEVTEALAEATDVVGYEPYVMRVPPRAGLTRHGSDNREEIDRASLALRLAAQGRRVVVVSSGDPGVFAMAAAVFEAIDAGDPSWRDLDVRVLPGISAMFAAAARVGAPLGHDFCAINLSDNLKPWELIERRLRLAAQADFVIALYNPLSSARPWQLGRAFELLREELPGSVPLVFASAISDAREAIETVTLRDAVASRADMRTVVLVGSSRTRLIVRADGSRFVYTPRSAGVSP</sequence>
<dbReference type="EMBL" id="LT629750">
    <property type="protein sequence ID" value="SDT05533.1"/>
    <property type="molecule type" value="Genomic_DNA"/>
</dbReference>
<dbReference type="Pfam" id="PF00590">
    <property type="entry name" value="TP_methylase"/>
    <property type="match status" value="1"/>
</dbReference>
<dbReference type="GO" id="GO:0008168">
    <property type="term" value="F:methyltransferase activity"/>
    <property type="evidence" value="ECO:0007669"/>
    <property type="project" value="UniProtKB-KW"/>
</dbReference>
<evidence type="ECO:0000256" key="1">
    <source>
        <dbReference type="ARBA" id="ARBA00004953"/>
    </source>
</evidence>
<keyword evidence="2" id="KW-0169">Cobalamin biosynthesis</keyword>
<dbReference type="GO" id="GO:0032259">
    <property type="term" value="P:methylation"/>
    <property type="evidence" value="ECO:0007669"/>
    <property type="project" value="UniProtKB-KW"/>
</dbReference>
<evidence type="ECO:0000256" key="4">
    <source>
        <dbReference type="ARBA" id="ARBA00022679"/>
    </source>
</evidence>
<comment type="pathway">
    <text evidence="1">Cofactor biosynthesis; adenosylcobalamin biosynthesis.</text>
</comment>
<dbReference type="GO" id="GO:0009236">
    <property type="term" value="P:cobalamin biosynthetic process"/>
    <property type="evidence" value="ECO:0007669"/>
    <property type="project" value="UniProtKB-UniPathway"/>
</dbReference>
<dbReference type="InterPro" id="IPR000878">
    <property type="entry name" value="4pyrrol_Mease"/>
</dbReference>
<dbReference type="CDD" id="cd11646">
    <property type="entry name" value="Precorrin_3B_C17_MT"/>
    <property type="match status" value="1"/>
</dbReference>
<evidence type="ECO:0000256" key="5">
    <source>
        <dbReference type="ARBA" id="ARBA00022691"/>
    </source>
</evidence>
<dbReference type="PANTHER" id="PTHR47036:SF1">
    <property type="entry name" value="COBALT-FACTOR III C(17)-METHYLTRANSFERASE-RELATED"/>
    <property type="match status" value="1"/>
</dbReference>
<evidence type="ECO:0000313" key="7">
    <source>
        <dbReference type="EMBL" id="SDT05533.1"/>
    </source>
</evidence>
<protein>
    <submittedName>
        <fullName evidence="7">Precorrin-3 methyltransferase</fullName>
    </submittedName>
</protein>
<gene>
    <name evidence="7" type="ORF">SAMN05444158_4204</name>
</gene>
<dbReference type="AlphaFoldDB" id="A0A1H1X890"/>
<dbReference type="Gene3D" id="3.30.950.10">
    <property type="entry name" value="Methyltransferase, Cobalt-precorrin-4 Transmethylase, Domain 2"/>
    <property type="match status" value="1"/>
</dbReference>
<dbReference type="Proteomes" id="UP000243904">
    <property type="component" value="Chromosome I"/>
</dbReference>
<dbReference type="NCBIfam" id="TIGR01466">
    <property type="entry name" value="cobJ_cbiH"/>
    <property type="match status" value="1"/>
</dbReference>
<dbReference type="PANTHER" id="PTHR47036">
    <property type="entry name" value="COBALT-FACTOR III C(17)-METHYLTRANSFERASE-RELATED"/>
    <property type="match status" value="1"/>
</dbReference>
<dbReference type="InterPro" id="IPR035996">
    <property type="entry name" value="4pyrrol_Methylase_sf"/>
</dbReference>
<dbReference type="InterPro" id="IPR051810">
    <property type="entry name" value="Precorrin_MeTrfase"/>
</dbReference>
<dbReference type="InterPro" id="IPR014777">
    <property type="entry name" value="4pyrrole_Mease_sub1"/>
</dbReference>
<keyword evidence="5" id="KW-0949">S-adenosyl-L-methionine</keyword>
<keyword evidence="8" id="KW-1185">Reference proteome</keyword>
<proteinExistence type="predicted"/>
<reference evidence="8" key="1">
    <citation type="submission" date="2016-10" db="EMBL/GenBank/DDBJ databases">
        <authorList>
            <person name="Varghese N."/>
            <person name="Submissions S."/>
        </authorList>
    </citation>
    <scope>NUCLEOTIDE SEQUENCE [LARGE SCALE GENOMIC DNA]</scope>
    <source>
        <strain evidence="8">GAS369</strain>
    </source>
</reference>
<evidence type="ECO:0000259" key="6">
    <source>
        <dbReference type="Pfam" id="PF00590"/>
    </source>
</evidence>
<accession>A0A1H1X890</accession>
<keyword evidence="4 7" id="KW-0808">Transferase</keyword>
<dbReference type="InterPro" id="IPR006363">
    <property type="entry name" value="Cbl_synth_CobJ/CibH_dom"/>
</dbReference>
<dbReference type="UniPathway" id="UPA00148"/>
<evidence type="ECO:0000256" key="3">
    <source>
        <dbReference type="ARBA" id="ARBA00022603"/>
    </source>
</evidence>
<dbReference type="Gene3D" id="3.40.1010.10">
    <property type="entry name" value="Cobalt-precorrin-4 Transmethylase, Domain 1"/>
    <property type="match status" value="1"/>
</dbReference>